<evidence type="ECO:0000313" key="3">
    <source>
        <dbReference type="Proteomes" id="UP000821853"/>
    </source>
</evidence>
<reference evidence="2 3" key="1">
    <citation type="journal article" date="2020" name="Cell">
        <title>Large-Scale Comparative Analyses of Tick Genomes Elucidate Their Genetic Diversity and Vector Capacities.</title>
        <authorList>
            <consortium name="Tick Genome and Microbiome Consortium (TIGMIC)"/>
            <person name="Jia N."/>
            <person name="Wang J."/>
            <person name="Shi W."/>
            <person name="Du L."/>
            <person name="Sun Y."/>
            <person name="Zhan W."/>
            <person name="Jiang J.F."/>
            <person name="Wang Q."/>
            <person name="Zhang B."/>
            <person name="Ji P."/>
            <person name="Bell-Sakyi L."/>
            <person name="Cui X.M."/>
            <person name="Yuan T.T."/>
            <person name="Jiang B.G."/>
            <person name="Yang W.F."/>
            <person name="Lam T.T."/>
            <person name="Chang Q.C."/>
            <person name="Ding S.J."/>
            <person name="Wang X.J."/>
            <person name="Zhu J.G."/>
            <person name="Ruan X.D."/>
            <person name="Zhao L."/>
            <person name="Wei J.T."/>
            <person name="Ye R.Z."/>
            <person name="Que T.C."/>
            <person name="Du C.H."/>
            <person name="Zhou Y.H."/>
            <person name="Cheng J.X."/>
            <person name="Dai P.F."/>
            <person name="Guo W.B."/>
            <person name="Han X.H."/>
            <person name="Huang E.J."/>
            <person name="Li L.F."/>
            <person name="Wei W."/>
            <person name="Gao Y.C."/>
            <person name="Liu J.Z."/>
            <person name="Shao H.Z."/>
            <person name="Wang X."/>
            <person name="Wang C.C."/>
            <person name="Yang T.C."/>
            <person name="Huo Q.B."/>
            <person name="Li W."/>
            <person name="Chen H.Y."/>
            <person name="Chen S.E."/>
            <person name="Zhou L.G."/>
            <person name="Ni X.B."/>
            <person name="Tian J.H."/>
            <person name="Sheng Y."/>
            <person name="Liu T."/>
            <person name="Pan Y.S."/>
            <person name="Xia L.Y."/>
            <person name="Li J."/>
            <person name="Zhao F."/>
            <person name="Cao W.C."/>
        </authorList>
    </citation>
    <scope>NUCLEOTIDE SEQUENCE [LARGE SCALE GENOMIC DNA]</scope>
    <source>
        <strain evidence="2">HaeL-2018</strain>
    </source>
</reference>
<dbReference type="VEuPathDB" id="VectorBase:HLOH_044771"/>
<feature type="compositionally biased region" description="Low complexity" evidence="1">
    <location>
        <begin position="42"/>
        <end position="58"/>
    </location>
</feature>
<feature type="compositionally biased region" description="Polar residues" evidence="1">
    <location>
        <begin position="1"/>
        <end position="18"/>
    </location>
</feature>
<feature type="region of interest" description="Disordered" evidence="1">
    <location>
        <begin position="1"/>
        <end position="35"/>
    </location>
</feature>
<feature type="region of interest" description="Disordered" evidence="1">
    <location>
        <begin position="42"/>
        <end position="61"/>
    </location>
</feature>
<sequence length="101" mass="11036">MQVALPSTSKSGNMTVQVEGNDISPEEMNTSGCKEITTSRLALRQQQQREAASASEAAKGITAKKEAIITRRTRCYSHQSSKNACATEGQNQDCNETERRT</sequence>
<keyword evidence="3" id="KW-1185">Reference proteome</keyword>
<gene>
    <name evidence="2" type="ORF">HPB48_025860</name>
</gene>
<evidence type="ECO:0000313" key="2">
    <source>
        <dbReference type="EMBL" id="KAH9383929.1"/>
    </source>
</evidence>
<dbReference type="Proteomes" id="UP000821853">
    <property type="component" value="Unassembled WGS sequence"/>
</dbReference>
<comment type="caution">
    <text evidence="2">The sequence shown here is derived from an EMBL/GenBank/DDBJ whole genome shotgun (WGS) entry which is preliminary data.</text>
</comment>
<feature type="compositionally biased region" description="Polar residues" evidence="1">
    <location>
        <begin position="79"/>
        <end position="94"/>
    </location>
</feature>
<name>A0A9J6HAB9_HAELO</name>
<accession>A0A9J6HAB9</accession>
<dbReference type="AlphaFoldDB" id="A0A9J6HAB9"/>
<feature type="region of interest" description="Disordered" evidence="1">
    <location>
        <begin position="79"/>
        <end position="101"/>
    </location>
</feature>
<proteinExistence type="predicted"/>
<evidence type="ECO:0000256" key="1">
    <source>
        <dbReference type="SAM" id="MobiDB-lite"/>
    </source>
</evidence>
<protein>
    <submittedName>
        <fullName evidence="2">Uncharacterized protein</fullName>
    </submittedName>
</protein>
<dbReference type="EMBL" id="JABSTR010001320">
    <property type="protein sequence ID" value="KAH9383929.1"/>
    <property type="molecule type" value="Genomic_DNA"/>
</dbReference>
<organism evidence="2 3">
    <name type="scientific">Haemaphysalis longicornis</name>
    <name type="common">Bush tick</name>
    <dbReference type="NCBI Taxonomy" id="44386"/>
    <lineage>
        <taxon>Eukaryota</taxon>
        <taxon>Metazoa</taxon>
        <taxon>Ecdysozoa</taxon>
        <taxon>Arthropoda</taxon>
        <taxon>Chelicerata</taxon>
        <taxon>Arachnida</taxon>
        <taxon>Acari</taxon>
        <taxon>Parasitiformes</taxon>
        <taxon>Ixodida</taxon>
        <taxon>Ixodoidea</taxon>
        <taxon>Ixodidae</taxon>
        <taxon>Haemaphysalinae</taxon>
        <taxon>Haemaphysalis</taxon>
    </lineage>
</organism>